<feature type="domain" description="TFIIF beta subunit N-terminal" evidence="8">
    <location>
        <begin position="20"/>
        <end position="112"/>
    </location>
</feature>
<dbReference type="OrthoDB" id="26094at2759"/>
<dbReference type="Pfam" id="PF02270">
    <property type="entry name" value="TFIIF_beta"/>
    <property type="match status" value="1"/>
</dbReference>
<reference evidence="9 10" key="1">
    <citation type="journal article" date="2014" name="Nat. Commun.">
        <title>Klebsormidium flaccidum genome reveals primary factors for plant terrestrial adaptation.</title>
        <authorList>
            <person name="Hori K."/>
            <person name="Maruyama F."/>
            <person name="Fujisawa T."/>
            <person name="Togashi T."/>
            <person name="Yamamoto N."/>
            <person name="Seo M."/>
            <person name="Sato S."/>
            <person name="Yamada T."/>
            <person name="Mori H."/>
            <person name="Tajima N."/>
            <person name="Moriyama T."/>
            <person name="Ikeuchi M."/>
            <person name="Watanabe M."/>
            <person name="Wada H."/>
            <person name="Kobayashi K."/>
            <person name="Saito M."/>
            <person name="Masuda T."/>
            <person name="Sasaki-Sekimoto Y."/>
            <person name="Mashiguchi K."/>
            <person name="Awai K."/>
            <person name="Shimojima M."/>
            <person name="Masuda S."/>
            <person name="Iwai M."/>
            <person name="Nobusawa T."/>
            <person name="Narise T."/>
            <person name="Kondo S."/>
            <person name="Saito H."/>
            <person name="Sato R."/>
            <person name="Murakawa M."/>
            <person name="Ihara Y."/>
            <person name="Oshima-Yamada Y."/>
            <person name="Ohtaka K."/>
            <person name="Satoh M."/>
            <person name="Sonobe K."/>
            <person name="Ishii M."/>
            <person name="Ohtani R."/>
            <person name="Kanamori-Sato M."/>
            <person name="Honoki R."/>
            <person name="Miyazaki D."/>
            <person name="Mochizuki H."/>
            <person name="Umetsu J."/>
            <person name="Higashi K."/>
            <person name="Shibata D."/>
            <person name="Kamiya Y."/>
            <person name="Sato N."/>
            <person name="Nakamura Y."/>
            <person name="Tabata S."/>
            <person name="Ida S."/>
            <person name="Kurokawa K."/>
            <person name="Ohta H."/>
        </authorList>
    </citation>
    <scope>NUCLEOTIDE SEQUENCE [LARGE SCALE GENOMIC DNA]</scope>
    <source>
        <strain evidence="9 10">NIES-2285</strain>
    </source>
</reference>
<dbReference type="Gene3D" id="1.10.10.10">
    <property type="entry name" value="Winged helix-like DNA-binding domain superfamily/Winged helix DNA-binding domain"/>
    <property type="match status" value="1"/>
</dbReference>
<dbReference type="CDD" id="cd07980">
    <property type="entry name" value="TFIIF_beta"/>
    <property type="match status" value="1"/>
</dbReference>
<keyword evidence="9" id="KW-0648">Protein biosynthesis</keyword>
<evidence type="ECO:0000313" key="9">
    <source>
        <dbReference type="EMBL" id="GAQ90045.1"/>
    </source>
</evidence>
<evidence type="ECO:0000256" key="4">
    <source>
        <dbReference type="ARBA" id="ARBA00023125"/>
    </source>
</evidence>
<dbReference type="Proteomes" id="UP000054558">
    <property type="component" value="Unassembled WGS sequence"/>
</dbReference>
<evidence type="ECO:0000313" key="10">
    <source>
        <dbReference type="Proteomes" id="UP000054558"/>
    </source>
</evidence>
<dbReference type="InterPro" id="IPR040450">
    <property type="entry name" value="TFIIF_beta_HTH"/>
</dbReference>
<dbReference type="InterPro" id="IPR040504">
    <property type="entry name" value="TFIIF_beta_N"/>
</dbReference>
<dbReference type="PANTHER" id="PTHR10445">
    <property type="entry name" value="GENERAL TRANSCRIPTION FACTOR IIF SUBUNIT 2"/>
    <property type="match status" value="1"/>
</dbReference>
<dbReference type="GO" id="GO:0003677">
    <property type="term" value="F:DNA binding"/>
    <property type="evidence" value="ECO:0007669"/>
    <property type="project" value="UniProtKB-KW"/>
</dbReference>
<keyword evidence="4" id="KW-0238">DNA-binding</keyword>
<evidence type="ECO:0000256" key="6">
    <source>
        <dbReference type="ARBA" id="ARBA00023242"/>
    </source>
</evidence>
<evidence type="ECO:0000256" key="3">
    <source>
        <dbReference type="ARBA" id="ARBA00023015"/>
    </source>
</evidence>
<dbReference type="InterPro" id="IPR036390">
    <property type="entry name" value="WH_DNA-bd_sf"/>
</dbReference>
<dbReference type="GO" id="GO:0006367">
    <property type="term" value="P:transcription initiation at RNA polymerase II promoter"/>
    <property type="evidence" value="ECO:0000318"/>
    <property type="project" value="GO_Central"/>
</dbReference>
<dbReference type="FunFam" id="1.10.10.10:FF:000035">
    <property type="entry name" value="General transcription factor IIF subunit 2"/>
    <property type="match status" value="1"/>
</dbReference>
<evidence type="ECO:0000259" key="8">
    <source>
        <dbReference type="Pfam" id="PF17683"/>
    </source>
</evidence>
<dbReference type="AlphaFoldDB" id="A0A0U9HT46"/>
<sequence length="262" mass="29189">MTSKLSEIEAEPLELSRAGREVWLAKVPHFVSEAWRSPASGAADVGRLRMVVDPTAEPGTPAAAPQMTVHVTGNEAAAMPREFQLNIHSGFAPMQLFSESTQGQVAVEGRITAKFDMQPRSVDAAYHRLFQDRVIKATSKTRYSQVLDEDRRTGTTIIPINDERAKGLAPLAPGAKKSDTRRARDLSTDDLRDLLFSLFERKQRWTLKDLVAETRQPHSFLKEVLNDVAVYNKRGEFQGSYELKADFKPVEDGQAGPVKQEL</sequence>
<dbReference type="InterPro" id="IPR036388">
    <property type="entry name" value="WH-like_DNA-bd_sf"/>
</dbReference>
<keyword evidence="5" id="KW-0804">Transcription</keyword>
<dbReference type="Pfam" id="PF17683">
    <property type="entry name" value="TFIIF_beta_N"/>
    <property type="match status" value="1"/>
</dbReference>
<keyword evidence="3" id="KW-0805">Transcription regulation</keyword>
<organism evidence="9 10">
    <name type="scientific">Klebsormidium nitens</name>
    <name type="common">Green alga</name>
    <name type="synonym">Ulothrix nitens</name>
    <dbReference type="NCBI Taxonomy" id="105231"/>
    <lineage>
        <taxon>Eukaryota</taxon>
        <taxon>Viridiplantae</taxon>
        <taxon>Streptophyta</taxon>
        <taxon>Klebsormidiophyceae</taxon>
        <taxon>Klebsormidiales</taxon>
        <taxon>Klebsormidiaceae</taxon>
        <taxon>Klebsormidium</taxon>
    </lineage>
</organism>
<dbReference type="InterPro" id="IPR011039">
    <property type="entry name" value="TFIIF_interaction"/>
</dbReference>
<name>A0A0U9HT46_KLENI</name>
<dbReference type="SUPFAM" id="SSF50916">
    <property type="entry name" value="Rap30/74 interaction domains"/>
    <property type="match status" value="1"/>
</dbReference>
<dbReference type="STRING" id="105231.A0A0U9HT46"/>
<dbReference type="GO" id="GO:0005674">
    <property type="term" value="C:transcription factor TFIIF complex"/>
    <property type="evidence" value="ECO:0000318"/>
    <property type="project" value="GO_Central"/>
</dbReference>
<dbReference type="InterPro" id="IPR003196">
    <property type="entry name" value="TFIIF_beta"/>
</dbReference>
<accession>A0A0U9HT46</accession>
<evidence type="ECO:0000256" key="2">
    <source>
        <dbReference type="ARBA" id="ARBA00009543"/>
    </source>
</evidence>
<dbReference type="OMA" id="PIADNCY"/>
<dbReference type="PANTHER" id="PTHR10445:SF0">
    <property type="entry name" value="GENERAL TRANSCRIPTION FACTOR IIF SUBUNIT 2"/>
    <property type="match status" value="1"/>
</dbReference>
<comment type="similarity">
    <text evidence="2">Belongs to the TFIIF beta subunit family.</text>
</comment>
<feature type="domain" description="TFIIF beta subunit HTH" evidence="7">
    <location>
        <begin position="186"/>
        <end position="248"/>
    </location>
</feature>
<dbReference type="GO" id="GO:0003743">
    <property type="term" value="F:translation initiation factor activity"/>
    <property type="evidence" value="ECO:0007669"/>
    <property type="project" value="UniProtKB-KW"/>
</dbReference>
<keyword evidence="9" id="KW-0396">Initiation factor</keyword>
<comment type="subcellular location">
    <subcellularLocation>
        <location evidence="1">Nucleus</location>
    </subcellularLocation>
</comment>
<proteinExistence type="inferred from homology"/>
<evidence type="ECO:0000259" key="7">
    <source>
        <dbReference type="Pfam" id="PF02270"/>
    </source>
</evidence>
<keyword evidence="10" id="KW-1185">Reference proteome</keyword>
<evidence type="ECO:0000256" key="1">
    <source>
        <dbReference type="ARBA" id="ARBA00004123"/>
    </source>
</evidence>
<gene>
    <name evidence="9" type="ORF">KFL_005930020</name>
</gene>
<dbReference type="EMBL" id="DF237542">
    <property type="protein sequence ID" value="GAQ90045.1"/>
    <property type="molecule type" value="Genomic_DNA"/>
</dbReference>
<dbReference type="SUPFAM" id="SSF46785">
    <property type="entry name" value="Winged helix' DNA-binding domain"/>
    <property type="match status" value="1"/>
</dbReference>
<keyword evidence="6" id="KW-0539">Nucleus</keyword>
<evidence type="ECO:0000256" key="5">
    <source>
        <dbReference type="ARBA" id="ARBA00023163"/>
    </source>
</evidence>
<protein>
    <submittedName>
        <fullName evidence="9">Transcription initiation factor IIF beta subunit</fullName>
    </submittedName>
</protein>